<accession>A0A481YPS7</accession>
<evidence type="ECO:0000313" key="1">
    <source>
        <dbReference type="EMBL" id="QBK85089.1"/>
    </source>
</evidence>
<sequence length="89" mass="10665">MESRKNICLGTKNSNERCNYKSKFDNYCGYHKNCSLCLECNEFRVAKKIKQCWKCSETENQVDIVIKEQKSFNGYFGLDYWNIIIKYCY</sequence>
<protein>
    <submittedName>
        <fullName evidence="1">Uncharacterized protein</fullName>
    </submittedName>
</protein>
<reference evidence="1" key="1">
    <citation type="journal article" date="2019" name="MBio">
        <title>Virus Genomes from Deep Sea Sediments Expand the Ocean Megavirome and Support Independent Origins of Viral Gigantism.</title>
        <authorList>
            <person name="Backstrom D."/>
            <person name="Yutin N."/>
            <person name="Jorgensen S.L."/>
            <person name="Dharamshi J."/>
            <person name="Homa F."/>
            <person name="Zaremba-Niedwiedzka K."/>
            <person name="Spang A."/>
            <person name="Wolf Y.I."/>
            <person name="Koonin E.V."/>
            <person name="Ettema T.J."/>
        </authorList>
    </citation>
    <scope>NUCLEOTIDE SEQUENCE</scope>
</reference>
<organism evidence="1">
    <name type="scientific">Pithovirus LCDPAC02</name>
    <dbReference type="NCBI Taxonomy" id="2506601"/>
    <lineage>
        <taxon>Viruses</taxon>
        <taxon>Pithoviruses</taxon>
    </lineage>
</organism>
<proteinExistence type="predicted"/>
<gene>
    <name evidence="1" type="ORF">LCDPAC02_02880</name>
</gene>
<dbReference type="EMBL" id="MK500302">
    <property type="protein sequence ID" value="QBK85089.1"/>
    <property type="molecule type" value="Genomic_DNA"/>
</dbReference>
<name>A0A481YPS7_9VIRU</name>